<dbReference type="PANTHER" id="PTHR30055">
    <property type="entry name" value="HTH-TYPE TRANSCRIPTIONAL REGULATOR RUTR"/>
    <property type="match status" value="1"/>
</dbReference>
<sequence length="204" mass="22699">MDTRKPKARSTQPEAIAAAVLNVFLRYGFRKTSMDDLARAAGLSRQGLYLYFATKEQLFEAALEHLITRTLDAARRIADQRDLDVEEQLLRVFQELQGETLDLSSREHRNELIEVARQTSGSRVANLERGFVELLAGILVRAGVAASWKDTGVTALQLAEHLFDAANGIKSSVTSREAYLVRLRTSIQIITRGASRRDAKEPGS</sequence>
<dbReference type="PRINTS" id="PR00455">
    <property type="entry name" value="HTHTETR"/>
</dbReference>
<dbReference type="Pfam" id="PF00440">
    <property type="entry name" value="TetR_N"/>
    <property type="match status" value="1"/>
</dbReference>
<dbReference type="SUPFAM" id="SSF46689">
    <property type="entry name" value="Homeodomain-like"/>
    <property type="match status" value="1"/>
</dbReference>
<dbReference type="AlphaFoldDB" id="S9PER2"/>
<gene>
    <name evidence="6" type="ORF">D187_010145</name>
</gene>
<proteinExistence type="predicted"/>
<dbReference type="Proteomes" id="UP000011682">
    <property type="component" value="Unassembled WGS sequence"/>
</dbReference>
<reference evidence="6" key="1">
    <citation type="submission" date="2013-05" db="EMBL/GenBank/DDBJ databases">
        <title>Genome assembly of Cystobacter fuscus DSM 2262.</title>
        <authorList>
            <person name="Sharma G."/>
            <person name="Khatri I."/>
            <person name="Kaur C."/>
            <person name="Mayilraj S."/>
            <person name="Subramanian S."/>
        </authorList>
    </citation>
    <scope>NUCLEOTIDE SEQUENCE [LARGE SCALE GENOMIC DNA]</scope>
    <source>
        <strain evidence="6">DSM 2262</strain>
    </source>
</reference>
<dbReference type="GO" id="GO:0000976">
    <property type="term" value="F:transcription cis-regulatory region binding"/>
    <property type="evidence" value="ECO:0007669"/>
    <property type="project" value="TreeGrafter"/>
</dbReference>
<comment type="caution">
    <text evidence="6">The sequence shown here is derived from an EMBL/GenBank/DDBJ whole genome shotgun (WGS) entry which is preliminary data.</text>
</comment>
<dbReference type="eggNOG" id="COG1309">
    <property type="taxonomic scope" value="Bacteria"/>
</dbReference>
<dbReference type="InterPro" id="IPR001647">
    <property type="entry name" value="HTH_TetR"/>
</dbReference>
<dbReference type="InterPro" id="IPR050109">
    <property type="entry name" value="HTH-type_TetR-like_transc_reg"/>
</dbReference>
<evidence type="ECO:0000256" key="3">
    <source>
        <dbReference type="ARBA" id="ARBA00023163"/>
    </source>
</evidence>
<keyword evidence="3" id="KW-0804">Transcription</keyword>
<name>S9PER2_CYSF2</name>
<evidence type="ECO:0000256" key="1">
    <source>
        <dbReference type="ARBA" id="ARBA00023015"/>
    </source>
</evidence>
<feature type="DNA-binding region" description="H-T-H motif" evidence="4">
    <location>
        <begin position="33"/>
        <end position="52"/>
    </location>
</feature>
<protein>
    <submittedName>
        <fullName evidence="6">Transcriptional regulator, TetR family</fullName>
    </submittedName>
</protein>
<dbReference type="PROSITE" id="PS50977">
    <property type="entry name" value="HTH_TETR_2"/>
    <property type="match status" value="1"/>
</dbReference>
<evidence type="ECO:0000256" key="2">
    <source>
        <dbReference type="ARBA" id="ARBA00023125"/>
    </source>
</evidence>
<evidence type="ECO:0000313" key="6">
    <source>
        <dbReference type="EMBL" id="EPX61526.1"/>
    </source>
</evidence>
<accession>S9PER2</accession>
<keyword evidence="7" id="KW-1185">Reference proteome</keyword>
<evidence type="ECO:0000259" key="5">
    <source>
        <dbReference type="PROSITE" id="PS50977"/>
    </source>
</evidence>
<dbReference type="Gene3D" id="1.10.10.60">
    <property type="entry name" value="Homeodomain-like"/>
    <property type="match status" value="1"/>
</dbReference>
<organism evidence="6 7">
    <name type="scientific">Cystobacter fuscus (strain ATCC 25194 / DSM 2262 / NBRC 100088 / M29)</name>
    <dbReference type="NCBI Taxonomy" id="1242864"/>
    <lineage>
        <taxon>Bacteria</taxon>
        <taxon>Pseudomonadati</taxon>
        <taxon>Myxococcota</taxon>
        <taxon>Myxococcia</taxon>
        <taxon>Myxococcales</taxon>
        <taxon>Cystobacterineae</taxon>
        <taxon>Archangiaceae</taxon>
        <taxon>Cystobacter</taxon>
    </lineage>
</organism>
<keyword evidence="1" id="KW-0805">Transcription regulation</keyword>
<dbReference type="OrthoDB" id="5431414at2"/>
<dbReference type="Gene3D" id="1.10.357.10">
    <property type="entry name" value="Tetracycline Repressor, domain 2"/>
    <property type="match status" value="1"/>
</dbReference>
<dbReference type="InterPro" id="IPR009057">
    <property type="entry name" value="Homeodomain-like_sf"/>
</dbReference>
<dbReference type="EMBL" id="ANAH02000009">
    <property type="protein sequence ID" value="EPX61526.1"/>
    <property type="molecule type" value="Genomic_DNA"/>
</dbReference>
<keyword evidence="2 4" id="KW-0238">DNA-binding</keyword>
<evidence type="ECO:0000256" key="4">
    <source>
        <dbReference type="PROSITE-ProRule" id="PRU00335"/>
    </source>
</evidence>
<evidence type="ECO:0000313" key="7">
    <source>
        <dbReference type="Proteomes" id="UP000011682"/>
    </source>
</evidence>
<dbReference type="RefSeq" id="WP_002629210.1">
    <property type="nucleotide sequence ID" value="NZ_ANAH02000009.1"/>
</dbReference>
<dbReference type="PANTHER" id="PTHR30055:SF234">
    <property type="entry name" value="HTH-TYPE TRANSCRIPTIONAL REGULATOR BETI"/>
    <property type="match status" value="1"/>
</dbReference>
<feature type="domain" description="HTH tetR-type" evidence="5">
    <location>
        <begin position="10"/>
        <end position="70"/>
    </location>
</feature>
<dbReference type="GO" id="GO:0003700">
    <property type="term" value="F:DNA-binding transcription factor activity"/>
    <property type="evidence" value="ECO:0007669"/>
    <property type="project" value="TreeGrafter"/>
</dbReference>